<dbReference type="InterPro" id="IPR035069">
    <property type="entry name" value="TTHA1013/TTHA0281-like"/>
</dbReference>
<evidence type="ECO:0000313" key="2">
    <source>
        <dbReference type="EMBL" id="VEA69051.1"/>
    </source>
</evidence>
<evidence type="ECO:0000259" key="1">
    <source>
        <dbReference type="Pfam" id="PF15970"/>
    </source>
</evidence>
<dbReference type="RefSeq" id="WP_128143605.1">
    <property type="nucleotide sequence ID" value="NZ_CP042353.1"/>
</dbReference>
<dbReference type="EMBL" id="LR134155">
    <property type="protein sequence ID" value="VEA69051.1"/>
    <property type="molecule type" value="Genomic_DNA"/>
</dbReference>
<dbReference type="AlphaFoldDB" id="A0A3S4G8X7"/>
<protein>
    <submittedName>
        <fullName evidence="2">Antitoxin HicB</fullName>
    </submittedName>
</protein>
<dbReference type="Gene3D" id="3.30.160.250">
    <property type="match status" value="1"/>
</dbReference>
<dbReference type="Pfam" id="PF15970">
    <property type="entry name" value="HicB-like_2"/>
    <property type="match status" value="1"/>
</dbReference>
<dbReference type="STRING" id="61652.AXX16_1891"/>
<dbReference type="SUPFAM" id="SSF143100">
    <property type="entry name" value="TTHA1013/TTHA0281-like"/>
    <property type="match status" value="1"/>
</dbReference>
<accession>A0A3S4G8X7</accession>
<reference evidence="2 3" key="1">
    <citation type="submission" date="2018-12" db="EMBL/GenBank/DDBJ databases">
        <authorList>
            <consortium name="Pathogen Informatics"/>
        </authorList>
    </citation>
    <scope>NUCLEOTIDE SEQUENCE [LARGE SCALE GENOMIC DNA]</scope>
    <source>
        <strain evidence="2 3">NCTC9419</strain>
    </source>
</reference>
<name>A0A3S4G8X7_SERRU</name>
<organism evidence="2 3">
    <name type="scientific">Serratia rubidaea</name>
    <name type="common">Serratia marinorubra</name>
    <dbReference type="NCBI Taxonomy" id="61652"/>
    <lineage>
        <taxon>Bacteria</taxon>
        <taxon>Pseudomonadati</taxon>
        <taxon>Pseudomonadota</taxon>
        <taxon>Gammaproteobacteria</taxon>
        <taxon>Enterobacterales</taxon>
        <taxon>Yersiniaceae</taxon>
        <taxon>Serratia</taxon>
    </lineage>
</organism>
<proteinExistence type="predicted"/>
<evidence type="ECO:0000313" key="3">
    <source>
        <dbReference type="Proteomes" id="UP000271603"/>
    </source>
</evidence>
<sequence length="146" mass="16400">MSSHYPAYYHFDDENDCWHIGFRDFPEFQAASYKREDIELEAQDALLTAIAIEFDEGRVVPPPSSCDAAELHVPLPLLAQLKIALHNALLAQQMPKALLARKLGFNAGQMNRLLDIAYASKAEALEQALFLLGYEIRASVHLCDKQ</sequence>
<dbReference type="InterPro" id="IPR031807">
    <property type="entry name" value="HicB-like"/>
</dbReference>
<dbReference type="Proteomes" id="UP000271603">
    <property type="component" value="Chromosome"/>
</dbReference>
<gene>
    <name evidence="2" type="primary">hicB</name>
    <name evidence="2" type="ORF">NCTC9419_00743</name>
</gene>
<feature type="domain" description="HicB-like antitoxin of toxin-antitoxin system" evidence="1">
    <location>
        <begin position="5"/>
        <end position="82"/>
    </location>
</feature>